<dbReference type="PANTHER" id="PTHR15710">
    <property type="entry name" value="E3 UBIQUITIN-PROTEIN LIGASE PRAJA"/>
    <property type="match status" value="1"/>
</dbReference>
<dbReference type="PROSITE" id="PS50089">
    <property type="entry name" value="ZF_RING_2"/>
    <property type="match status" value="1"/>
</dbReference>
<keyword evidence="2 4" id="KW-0863">Zinc-finger</keyword>
<dbReference type="AlphaFoldDB" id="A0A8J5HXK7"/>
<reference evidence="6 7" key="1">
    <citation type="submission" date="2020-08" db="EMBL/GenBank/DDBJ databases">
        <title>Plant Genome Project.</title>
        <authorList>
            <person name="Zhang R.-G."/>
        </authorList>
    </citation>
    <scope>NUCLEOTIDE SEQUENCE [LARGE SCALE GENOMIC DNA]</scope>
    <source>
        <tissue evidence="6">Rhizome</tissue>
    </source>
</reference>
<dbReference type="Proteomes" id="UP000734854">
    <property type="component" value="Unassembled WGS sequence"/>
</dbReference>
<evidence type="ECO:0000256" key="3">
    <source>
        <dbReference type="ARBA" id="ARBA00022833"/>
    </source>
</evidence>
<proteinExistence type="predicted"/>
<dbReference type="InterPro" id="IPR013083">
    <property type="entry name" value="Znf_RING/FYVE/PHD"/>
</dbReference>
<gene>
    <name evidence="6" type="ORF">ZIOFF_007685</name>
</gene>
<dbReference type="GO" id="GO:0008270">
    <property type="term" value="F:zinc ion binding"/>
    <property type="evidence" value="ECO:0007669"/>
    <property type="project" value="UniProtKB-KW"/>
</dbReference>
<comment type="caution">
    <text evidence="6">The sequence shown here is derived from an EMBL/GenBank/DDBJ whole genome shotgun (WGS) entry which is preliminary data.</text>
</comment>
<evidence type="ECO:0000256" key="2">
    <source>
        <dbReference type="ARBA" id="ARBA00022771"/>
    </source>
</evidence>
<evidence type="ECO:0000259" key="5">
    <source>
        <dbReference type="PROSITE" id="PS50089"/>
    </source>
</evidence>
<keyword evidence="7" id="KW-1185">Reference proteome</keyword>
<dbReference type="SUPFAM" id="SSF57850">
    <property type="entry name" value="RING/U-box"/>
    <property type="match status" value="1"/>
</dbReference>
<sequence length="171" mass="19243">MQQQAWERETRVMLARVVANNVRHADLDLLAKAFRDYTSSVVRWLPMMSVLPPDMAAFGGVCSVSQSEDHNNAHFNRGSRPAFATVVEGLKTVAAEKPDSCSICLEDFEMAAPILTMPCSHLFHATCLKKWREHSYSQLDALLGLWRTSGASISLQDYMYVLMRQISEVSF</sequence>
<evidence type="ECO:0000256" key="1">
    <source>
        <dbReference type="ARBA" id="ARBA00022723"/>
    </source>
</evidence>
<dbReference type="InterPro" id="IPR001841">
    <property type="entry name" value="Znf_RING"/>
</dbReference>
<dbReference type="EMBL" id="JACMSC010000002">
    <property type="protein sequence ID" value="KAG6533807.1"/>
    <property type="molecule type" value="Genomic_DNA"/>
</dbReference>
<protein>
    <recommendedName>
        <fullName evidence="5">RING-type domain-containing protein</fullName>
    </recommendedName>
</protein>
<evidence type="ECO:0000313" key="6">
    <source>
        <dbReference type="EMBL" id="KAG6533807.1"/>
    </source>
</evidence>
<evidence type="ECO:0000313" key="7">
    <source>
        <dbReference type="Proteomes" id="UP000734854"/>
    </source>
</evidence>
<evidence type="ECO:0000256" key="4">
    <source>
        <dbReference type="PROSITE-ProRule" id="PRU00175"/>
    </source>
</evidence>
<dbReference type="Gene3D" id="3.30.40.10">
    <property type="entry name" value="Zinc/RING finger domain, C3HC4 (zinc finger)"/>
    <property type="match status" value="1"/>
</dbReference>
<keyword evidence="1" id="KW-0479">Metal-binding</keyword>
<feature type="domain" description="RING-type" evidence="5">
    <location>
        <begin position="101"/>
        <end position="131"/>
    </location>
</feature>
<organism evidence="6 7">
    <name type="scientific">Zingiber officinale</name>
    <name type="common">Ginger</name>
    <name type="synonym">Amomum zingiber</name>
    <dbReference type="NCBI Taxonomy" id="94328"/>
    <lineage>
        <taxon>Eukaryota</taxon>
        <taxon>Viridiplantae</taxon>
        <taxon>Streptophyta</taxon>
        <taxon>Embryophyta</taxon>
        <taxon>Tracheophyta</taxon>
        <taxon>Spermatophyta</taxon>
        <taxon>Magnoliopsida</taxon>
        <taxon>Liliopsida</taxon>
        <taxon>Zingiberales</taxon>
        <taxon>Zingiberaceae</taxon>
        <taxon>Zingiber</taxon>
    </lineage>
</organism>
<dbReference type="Pfam" id="PF13639">
    <property type="entry name" value="zf-RING_2"/>
    <property type="match status" value="1"/>
</dbReference>
<name>A0A8J5HXK7_ZINOF</name>
<keyword evidence="3" id="KW-0862">Zinc</keyword>
<accession>A0A8J5HXK7</accession>